<dbReference type="InterPro" id="IPR010093">
    <property type="entry name" value="SinI_DNA-bd"/>
</dbReference>
<dbReference type="EMBL" id="JACVXC010000006">
    <property type="protein sequence ID" value="MBD0836528.1"/>
    <property type="molecule type" value="Genomic_DNA"/>
</dbReference>
<dbReference type="InterPro" id="IPR009061">
    <property type="entry name" value="DNA-bd_dom_put_sf"/>
</dbReference>
<dbReference type="GO" id="GO:0003677">
    <property type="term" value="F:DNA binding"/>
    <property type="evidence" value="ECO:0007669"/>
    <property type="project" value="InterPro"/>
</dbReference>
<gene>
    <name evidence="2" type="ORF">ICJ84_13885</name>
</gene>
<name>A0A8J6Q8U3_9FLAO</name>
<reference evidence="2" key="1">
    <citation type="journal article" date="2013" name="Int. J. Syst. Evol. Microbiol.">
        <title>Aestuariibaculum suncheonense gen. nov., sp. nov., a marine bacterium of the family Flavobacteriaceae isolated from a tidal flat and emended descriptions of the genera Gaetbulibacter and Tamlana.</title>
        <authorList>
            <person name="Jeong S.H."/>
            <person name="Park M.S."/>
            <person name="Jin H.M."/>
            <person name="Lee K."/>
            <person name="Park W."/>
            <person name="Jeon C.O."/>
        </authorList>
    </citation>
    <scope>NUCLEOTIDE SEQUENCE</scope>
    <source>
        <strain evidence="2">SC17</strain>
    </source>
</reference>
<sequence>MEHIQDVLKQVLSELKSLKENQFSQKDALTLEEACKYIGISKSKMYKHTSAGTIPYYKPTGKNIFFKKSELDDWMLRNRQSTNEELEREATLHCFTGNKFNERRRRK</sequence>
<dbReference type="AlphaFoldDB" id="A0A8J6Q8U3"/>
<dbReference type="Proteomes" id="UP000602057">
    <property type="component" value="Unassembled WGS sequence"/>
</dbReference>
<evidence type="ECO:0000259" key="1">
    <source>
        <dbReference type="Pfam" id="PF12728"/>
    </source>
</evidence>
<protein>
    <submittedName>
        <fullName evidence="2">Helix-turn-helix domain-containing protein</fullName>
    </submittedName>
</protein>
<feature type="domain" description="Helix-turn-helix" evidence="1">
    <location>
        <begin position="29"/>
        <end position="79"/>
    </location>
</feature>
<dbReference type="NCBIfam" id="TIGR01764">
    <property type="entry name" value="excise"/>
    <property type="match status" value="1"/>
</dbReference>
<evidence type="ECO:0000313" key="2">
    <source>
        <dbReference type="EMBL" id="MBD0836528.1"/>
    </source>
</evidence>
<organism evidence="2 3">
    <name type="scientific">Aestuariibaculum suncheonense</name>
    <dbReference type="NCBI Taxonomy" id="1028745"/>
    <lineage>
        <taxon>Bacteria</taxon>
        <taxon>Pseudomonadati</taxon>
        <taxon>Bacteroidota</taxon>
        <taxon>Flavobacteriia</taxon>
        <taxon>Flavobacteriales</taxon>
        <taxon>Flavobacteriaceae</taxon>
    </lineage>
</organism>
<comment type="caution">
    <text evidence="2">The sequence shown here is derived from an EMBL/GenBank/DDBJ whole genome shotgun (WGS) entry which is preliminary data.</text>
</comment>
<dbReference type="SUPFAM" id="SSF46955">
    <property type="entry name" value="Putative DNA-binding domain"/>
    <property type="match status" value="1"/>
</dbReference>
<dbReference type="RefSeq" id="WP_188217023.1">
    <property type="nucleotide sequence ID" value="NZ_BAABGH010000002.1"/>
</dbReference>
<evidence type="ECO:0000313" key="3">
    <source>
        <dbReference type="Proteomes" id="UP000602057"/>
    </source>
</evidence>
<dbReference type="InterPro" id="IPR038148">
    <property type="entry name" value="Tn1545/Tn916_Xis"/>
</dbReference>
<reference evidence="2" key="2">
    <citation type="submission" date="2020-09" db="EMBL/GenBank/DDBJ databases">
        <authorList>
            <person name="Wu Z."/>
        </authorList>
    </citation>
    <scope>NUCLEOTIDE SEQUENCE</scope>
    <source>
        <strain evidence="2">SC17</strain>
    </source>
</reference>
<dbReference type="InterPro" id="IPR041657">
    <property type="entry name" value="HTH_17"/>
</dbReference>
<dbReference type="Gene3D" id="3.90.105.50">
    <property type="match status" value="1"/>
</dbReference>
<keyword evidence="3" id="KW-1185">Reference proteome</keyword>
<accession>A0A8J6Q8U3</accession>
<dbReference type="Pfam" id="PF12728">
    <property type="entry name" value="HTH_17"/>
    <property type="match status" value="1"/>
</dbReference>
<proteinExistence type="predicted"/>